<comment type="function">
    <text evidence="7">Required for pre-mRNA splicing.</text>
</comment>
<comment type="similarity">
    <text evidence="2 7">Belongs to the PRP38 family.</text>
</comment>
<dbReference type="GO" id="GO:0000398">
    <property type="term" value="P:mRNA splicing, via spliceosome"/>
    <property type="evidence" value="ECO:0007669"/>
    <property type="project" value="UniProtKB-UniRule"/>
</dbReference>
<dbReference type="OrthoDB" id="190958at2759"/>
<evidence type="ECO:0000256" key="2">
    <source>
        <dbReference type="ARBA" id="ARBA00006164"/>
    </source>
</evidence>
<dbReference type="InterPro" id="IPR005037">
    <property type="entry name" value="PRP38"/>
</dbReference>
<accession>A0A9P6PS32</accession>
<dbReference type="AlphaFoldDB" id="A0A9P6PS32"/>
<evidence type="ECO:0000313" key="8">
    <source>
        <dbReference type="EMBL" id="KAG0252881.1"/>
    </source>
</evidence>
<keyword evidence="3 7" id="KW-0507">mRNA processing</keyword>
<dbReference type="GO" id="GO:0005681">
    <property type="term" value="C:spliceosomal complex"/>
    <property type="evidence" value="ECO:0007669"/>
    <property type="project" value="UniProtKB-KW"/>
</dbReference>
<dbReference type="Pfam" id="PF03371">
    <property type="entry name" value="PRP38"/>
    <property type="match status" value="1"/>
</dbReference>
<evidence type="ECO:0000256" key="1">
    <source>
        <dbReference type="ARBA" id="ARBA00004123"/>
    </source>
</evidence>
<name>A0A9P6PS32_9FUNG</name>
<keyword evidence="9" id="KW-1185">Reference proteome</keyword>
<keyword evidence="6 7" id="KW-0539">Nucleus</keyword>
<dbReference type="EMBL" id="JAAAJB010000625">
    <property type="protein sequence ID" value="KAG0252881.1"/>
    <property type="molecule type" value="Genomic_DNA"/>
</dbReference>
<proteinExistence type="inferred from homology"/>
<gene>
    <name evidence="8" type="ORF">DFQ27_007801</name>
</gene>
<reference evidence="8" key="1">
    <citation type="journal article" date="2020" name="Fungal Divers.">
        <title>Resolving the Mortierellaceae phylogeny through synthesis of multi-gene phylogenetics and phylogenomics.</title>
        <authorList>
            <person name="Vandepol N."/>
            <person name="Liber J."/>
            <person name="Desiro A."/>
            <person name="Na H."/>
            <person name="Kennedy M."/>
            <person name="Barry K."/>
            <person name="Grigoriev I.V."/>
            <person name="Miller A.N."/>
            <person name="O'Donnell K."/>
            <person name="Stajich J.E."/>
            <person name="Bonito G."/>
        </authorList>
    </citation>
    <scope>NUCLEOTIDE SEQUENCE</scope>
    <source>
        <strain evidence="8">BC1065</strain>
    </source>
</reference>
<evidence type="ECO:0000256" key="7">
    <source>
        <dbReference type="RuleBase" id="RU367025"/>
    </source>
</evidence>
<sequence>MILGEIDSKNTPPIRGPRANLEAYLAHQDKYAGPLNQFYNETPLYREYCWDGKKARHEEFKRIADSLLPFIGGSAGARKKDDEVAVIGIGLSKFSACPRFSSLDGTFASYFVQLAFFTGARQFASMDNKTVSDAIAVHGTNPQFLIEKILRTRIYESKYWKEQCFGLTESTIIEKAFNLNYIGGQYGTQKPTEFICLVLKLLQLQPNEEIVIKYITGLSEDDDMDDSNKYLRALGAFYLRLTGKPATIYKVLEPLLDDPRKLRKRTLNGFVLTYMDEFIDELLREERVCDVVLPRLTKRFILEDSGDLDPRESIQEPVKEPITHLRIFEKTLHKSFSLKVAVP</sequence>
<organism evidence="8 9">
    <name type="scientific">Actinomortierella ambigua</name>
    <dbReference type="NCBI Taxonomy" id="1343610"/>
    <lineage>
        <taxon>Eukaryota</taxon>
        <taxon>Fungi</taxon>
        <taxon>Fungi incertae sedis</taxon>
        <taxon>Mucoromycota</taxon>
        <taxon>Mortierellomycotina</taxon>
        <taxon>Mortierellomycetes</taxon>
        <taxon>Mortierellales</taxon>
        <taxon>Mortierellaceae</taxon>
        <taxon>Actinomortierella</taxon>
    </lineage>
</organism>
<keyword evidence="5 7" id="KW-0508">mRNA splicing</keyword>
<comment type="caution">
    <text evidence="8">The sequence shown here is derived from an EMBL/GenBank/DDBJ whole genome shotgun (WGS) entry which is preliminary data.</text>
</comment>
<evidence type="ECO:0000256" key="4">
    <source>
        <dbReference type="ARBA" id="ARBA00022728"/>
    </source>
</evidence>
<comment type="subcellular location">
    <subcellularLocation>
        <location evidence="1 7">Nucleus</location>
    </subcellularLocation>
</comment>
<evidence type="ECO:0000256" key="3">
    <source>
        <dbReference type="ARBA" id="ARBA00022664"/>
    </source>
</evidence>
<keyword evidence="4 7" id="KW-0747">Spliceosome</keyword>
<protein>
    <recommendedName>
        <fullName evidence="7">Pre-mRNA-splicing factor 38</fullName>
    </recommendedName>
</protein>
<dbReference type="Proteomes" id="UP000807716">
    <property type="component" value="Unassembled WGS sequence"/>
</dbReference>
<dbReference type="PANTHER" id="PTHR23142">
    <property type="entry name" value="PRE-MRNA-SPLICING FACTOR 38A-RELATED"/>
    <property type="match status" value="1"/>
</dbReference>
<evidence type="ECO:0000256" key="5">
    <source>
        <dbReference type="ARBA" id="ARBA00023187"/>
    </source>
</evidence>
<evidence type="ECO:0000256" key="6">
    <source>
        <dbReference type="ARBA" id="ARBA00023242"/>
    </source>
</evidence>
<evidence type="ECO:0000313" key="9">
    <source>
        <dbReference type="Proteomes" id="UP000807716"/>
    </source>
</evidence>